<organism evidence="1 2">
    <name type="scientific">Fusarium globosum</name>
    <dbReference type="NCBI Taxonomy" id="78864"/>
    <lineage>
        <taxon>Eukaryota</taxon>
        <taxon>Fungi</taxon>
        <taxon>Dikarya</taxon>
        <taxon>Ascomycota</taxon>
        <taxon>Pezizomycotina</taxon>
        <taxon>Sordariomycetes</taxon>
        <taxon>Hypocreomycetidae</taxon>
        <taxon>Hypocreales</taxon>
        <taxon>Nectriaceae</taxon>
        <taxon>Fusarium</taxon>
        <taxon>Fusarium fujikuroi species complex</taxon>
    </lineage>
</organism>
<dbReference type="EMBL" id="JAAQPF010000574">
    <property type="protein sequence ID" value="KAF5699517.1"/>
    <property type="molecule type" value="Genomic_DNA"/>
</dbReference>
<evidence type="ECO:0000313" key="2">
    <source>
        <dbReference type="Proteomes" id="UP000532311"/>
    </source>
</evidence>
<reference evidence="1 2" key="1">
    <citation type="submission" date="2020-05" db="EMBL/GenBank/DDBJ databases">
        <title>Identification and distribution of gene clusters putatively required for synthesis of sphingolipid metabolism inhibitors in phylogenetically diverse species of the filamentous fungus Fusarium.</title>
        <authorList>
            <person name="Kim H.-S."/>
            <person name="Busman M."/>
            <person name="Brown D.W."/>
            <person name="Divon H."/>
            <person name="Uhlig S."/>
            <person name="Proctor R.H."/>
        </authorList>
    </citation>
    <scope>NUCLEOTIDE SEQUENCE [LARGE SCALE GENOMIC DNA]</scope>
    <source>
        <strain evidence="1 2">NRRL 26131</strain>
    </source>
</reference>
<accession>A0A8H5XTA3</accession>
<protein>
    <submittedName>
        <fullName evidence="1">Uncharacterized protein</fullName>
    </submittedName>
</protein>
<keyword evidence="2" id="KW-1185">Reference proteome</keyword>
<dbReference type="Proteomes" id="UP000532311">
    <property type="component" value="Unassembled WGS sequence"/>
</dbReference>
<sequence length="149" mass="17406">MLKLFTPELPVGGQDCYYRGDLPYFALSGGGHIRTDEDGDIDEWRTQEQIAKINNLSPSQESHRSTQFSKAHQIHAFDLHLEDDIDMLDFELPEQYTYDYLESHERQLLDELNTIDGRRMSLSGLKKFQRDKVTPEWFSFLLCPRGRHG</sequence>
<gene>
    <name evidence="1" type="ORF">FGLOB1_11330</name>
</gene>
<dbReference type="AlphaFoldDB" id="A0A8H5XTA3"/>
<name>A0A8H5XTA3_9HYPO</name>
<proteinExistence type="predicted"/>
<comment type="caution">
    <text evidence="1">The sequence shown here is derived from an EMBL/GenBank/DDBJ whole genome shotgun (WGS) entry which is preliminary data.</text>
</comment>
<evidence type="ECO:0000313" key="1">
    <source>
        <dbReference type="EMBL" id="KAF5699517.1"/>
    </source>
</evidence>